<dbReference type="SUPFAM" id="SSF46785">
    <property type="entry name" value="Winged helix' DNA-binding domain"/>
    <property type="match status" value="1"/>
</dbReference>
<dbReference type="Proteomes" id="UP001596103">
    <property type="component" value="Unassembled WGS sequence"/>
</dbReference>
<dbReference type="Gene3D" id="3.40.190.10">
    <property type="entry name" value="Periplasmic binding protein-like II"/>
    <property type="match status" value="2"/>
</dbReference>
<evidence type="ECO:0000313" key="6">
    <source>
        <dbReference type="EMBL" id="MFC5431632.1"/>
    </source>
</evidence>
<accession>A0ABW0JF41</accession>
<sequence>MDLRQLRYFVAVARERNFTRAAEQLHIAQPPLSRQIQLLEQELGVALLLRNSRPVQLTDAGRLFYEQAIQILGRVEQMQAATKRVGLHQRSVLSIGFVASTLYGGLPTLMRMLRERAPELDIQVLELMSMQQIEALKEGRIDIGFGRVHHSDPNVAGILLREERLAVALPMGSPMAQSSAPLPIQQLHRQKLIVYPKDSHPGFADQVLNILHAHEVQPSEVLEVREIQTALGLVAAEFGVCVIPSSARQSRNDVCYRTIDSDRAVSPVILNHRVNDNSKYIMLVEQLITEMYVKQQSWLDTHNLPTFAKRDGVKPEDVK</sequence>
<evidence type="ECO:0000256" key="4">
    <source>
        <dbReference type="ARBA" id="ARBA00023163"/>
    </source>
</evidence>
<dbReference type="InterPro" id="IPR005119">
    <property type="entry name" value="LysR_subst-bd"/>
</dbReference>
<dbReference type="Pfam" id="PF03466">
    <property type="entry name" value="LysR_substrate"/>
    <property type="match status" value="1"/>
</dbReference>
<gene>
    <name evidence="6" type="ORF">ACFPTO_22920</name>
</gene>
<dbReference type="InterPro" id="IPR036390">
    <property type="entry name" value="WH_DNA-bd_sf"/>
</dbReference>
<dbReference type="RefSeq" id="WP_377715017.1">
    <property type="nucleotide sequence ID" value="NZ_JBHSMP010000038.1"/>
</dbReference>
<dbReference type="InterPro" id="IPR000847">
    <property type="entry name" value="LysR_HTH_N"/>
</dbReference>
<proteinExistence type="inferred from homology"/>
<keyword evidence="7" id="KW-1185">Reference proteome</keyword>
<dbReference type="EMBL" id="JBHSMP010000038">
    <property type="protein sequence ID" value="MFC5431632.1"/>
    <property type="molecule type" value="Genomic_DNA"/>
</dbReference>
<evidence type="ECO:0000313" key="7">
    <source>
        <dbReference type="Proteomes" id="UP001596103"/>
    </source>
</evidence>
<dbReference type="PANTHER" id="PTHR30346">
    <property type="entry name" value="TRANSCRIPTIONAL DUAL REGULATOR HCAR-RELATED"/>
    <property type="match status" value="1"/>
</dbReference>
<keyword evidence="4" id="KW-0804">Transcription</keyword>
<evidence type="ECO:0000256" key="3">
    <source>
        <dbReference type="ARBA" id="ARBA00023125"/>
    </source>
</evidence>
<keyword evidence="2" id="KW-0805">Transcription regulation</keyword>
<keyword evidence="3" id="KW-0238">DNA-binding</keyword>
<feature type="domain" description="HTH lysR-type" evidence="5">
    <location>
        <begin position="1"/>
        <end position="58"/>
    </location>
</feature>
<evidence type="ECO:0000256" key="1">
    <source>
        <dbReference type="ARBA" id="ARBA00009437"/>
    </source>
</evidence>
<dbReference type="InterPro" id="IPR036388">
    <property type="entry name" value="WH-like_DNA-bd_sf"/>
</dbReference>
<dbReference type="SUPFAM" id="SSF53850">
    <property type="entry name" value="Periplasmic binding protein-like II"/>
    <property type="match status" value="1"/>
</dbReference>
<evidence type="ECO:0000259" key="5">
    <source>
        <dbReference type="PROSITE" id="PS50931"/>
    </source>
</evidence>
<comment type="similarity">
    <text evidence="1">Belongs to the LysR transcriptional regulatory family.</text>
</comment>
<dbReference type="PRINTS" id="PR00039">
    <property type="entry name" value="HTHLYSR"/>
</dbReference>
<name>A0ABW0JF41_9BURK</name>
<dbReference type="PANTHER" id="PTHR30346:SF17">
    <property type="entry name" value="LYSR FAMILY TRANSCRIPTIONAL REGULATOR"/>
    <property type="match status" value="1"/>
</dbReference>
<protein>
    <submittedName>
        <fullName evidence="6">LysR substrate-binding domain-containing protein</fullName>
    </submittedName>
</protein>
<dbReference type="CDD" id="cd08445">
    <property type="entry name" value="PBP2_BenM_CatM_CatR"/>
    <property type="match status" value="1"/>
</dbReference>
<evidence type="ECO:0000256" key="2">
    <source>
        <dbReference type="ARBA" id="ARBA00023015"/>
    </source>
</evidence>
<dbReference type="Gene3D" id="1.10.10.10">
    <property type="entry name" value="Winged helix-like DNA-binding domain superfamily/Winged helix DNA-binding domain"/>
    <property type="match status" value="1"/>
</dbReference>
<organism evidence="6 7">
    <name type="scientific">Paraburkholderia denitrificans</name>
    <dbReference type="NCBI Taxonomy" id="694025"/>
    <lineage>
        <taxon>Bacteria</taxon>
        <taxon>Pseudomonadati</taxon>
        <taxon>Pseudomonadota</taxon>
        <taxon>Betaproteobacteria</taxon>
        <taxon>Burkholderiales</taxon>
        <taxon>Burkholderiaceae</taxon>
        <taxon>Paraburkholderia</taxon>
    </lineage>
</organism>
<reference evidence="7" key="1">
    <citation type="journal article" date="2019" name="Int. J. Syst. Evol. Microbiol.">
        <title>The Global Catalogue of Microorganisms (GCM) 10K type strain sequencing project: providing services to taxonomists for standard genome sequencing and annotation.</title>
        <authorList>
            <consortium name="The Broad Institute Genomics Platform"/>
            <consortium name="The Broad Institute Genome Sequencing Center for Infectious Disease"/>
            <person name="Wu L."/>
            <person name="Ma J."/>
        </authorList>
    </citation>
    <scope>NUCLEOTIDE SEQUENCE [LARGE SCALE GENOMIC DNA]</scope>
    <source>
        <strain evidence="7">CCUG 56042</strain>
    </source>
</reference>
<dbReference type="PROSITE" id="PS50931">
    <property type="entry name" value="HTH_LYSR"/>
    <property type="match status" value="1"/>
</dbReference>
<comment type="caution">
    <text evidence="6">The sequence shown here is derived from an EMBL/GenBank/DDBJ whole genome shotgun (WGS) entry which is preliminary data.</text>
</comment>
<dbReference type="Pfam" id="PF00126">
    <property type="entry name" value="HTH_1"/>
    <property type="match status" value="1"/>
</dbReference>